<reference evidence="1 2" key="1">
    <citation type="submission" date="2015-08" db="EMBL/GenBank/DDBJ databases">
        <authorList>
            <person name="Babu N.S."/>
            <person name="Beckwith C.J."/>
            <person name="Beseler K.G."/>
            <person name="Brison A."/>
            <person name="Carone J.V."/>
            <person name="Caskin T.P."/>
            <person name="Diamond M."/>
            <person name="Durham M.E."/>
            <person name="Foxe J.M."/>
            <person name="Go M."/>
            <person name="Henderson B.A."/>
            <person name="Jones I.B."/>
            <person name="McGettigan J.A."/>
            <person name="Micheletti S.J."/>
            <person name="Nasrallah M.E."/>
            <person name="Ortiz D."/>
            <person name="Piller C.R."/>
            <person name="Privatt S.R."/>
            <person name="Schneider S.L."/>
            <person name="Sharp S."/>
            <person name="Smith T.C."/>
            <person name="Stanton J.D."/>
            <person name="Ullery H.E."/>
            <person name="Wilson R.J."/>
            <person name="Serrano M.G."/>
            <person name="Buck G."/>
            <person name="Lee V."/>
            <person name="Wang Y."/>
            <person name="Carvalho R."/>
            <person name="Voegtly L."/>
            <person name="Shi R."/>
            <person name="Duckworth R."/>
            <person name="Johnson A."/>
            <person name="Loviza R."/>
            <person name="Walstead R."/>
            <person name="Shah Z."/>
            <person name="Kiflezghi M."/>
            <person name="Wade K."/>
            <person name="Ball S.L."/>
            <person name="Bradley K.W."/>
            <person name="Asai D.J."/>
            <person name="Bowman C.A."/>
            <person name="Russell D.A."/>
            <person name="Pope W.H."/>
            <person name="Jacobs-Sera D."/>
            <person name="Hendrix R.W."/>
            <person name="Hatfull G.F."/>
        </authorList>
    </citation>
    <scope>NUCLEOTIDE SEQUENCE [LARGE SCALE GENOMIC DNA]</scope>
    <source>
        <strain evidence="1 2">DSM 27648</strain>
    </source>
</reference>
<evidence type="ECO:0008006" key="3">
    <source>
        <dbReference type="Google" id="ProtNLM"/>
    </source>
</evidence>
<gene>
    <name evidence="1" type="ORF">AKJ09_06022</name>
</gene>
<dbReference type="Proteomes" id="UP000064967">
    <property type="component" value="Chromosome"/>
</dbReference>
<dbReference type="KEGG" id="llu:AKJ09_06022"/>
<accession>A0A0K1Q0Q0</accession>
<organism evidence="1 2">
    <name type="scientific">Labilithrix luteola</name>
    <dbReference type="NCBI Taxonomy" id="1391654"/>
    <lineage>
        <taxon>Bacteria</taxon>
        <taxon>Pseudomonadati</taxon>
        <taxon>Myxococcota</taxon>
        <taxon>Polyangia</taxon>
        <taxon>Polyangiales</taxon>
        <taxon>Labilitrichaceae</taxon>
        <taxon>Labilithrix</taxon>
    </lineage>
</organism>
<dbReference type="OrthoDB" id="9868776at2"/>
<dbReference type="RefSeq" id="WP_146650791.1">
    <property type="nucleotide sequence ID" value="NZ_CP012333.1"/>
</dbReference>
<proteinExistence type="predicted"/>
<dbReference type="AlphaFoldDB" id="A0A0K1Q0Q0"/>
<evidence type="ECO:0000313" key="1">
    <source>
        <dbReference type="EMBL" id="AKU99358.1"/>
    </source>
</evidence>
<protein>
    <recommendedName>
        <fullName evidence="3">MarR family transcriptional regulator</fullName>
    </recommendedName>
</protein>
<sequence length="94" mass="9921">MPLPTLSPAEYALLREVRLSDEDHGGLDSAELATDEYDAMDRLCSLGLVEATGEYGEAPDGEEDERDAGATAIVYRITGAGVLALADAPPPERS</sequence>
<name>A0A0K1Q0Q0_9BACT</name>
<evidence type="ECO:0000313" key="2">
    <source>
        <dbReference type="Proteomes" id="UP000064967"/>
    </source>
</evidence>
<dbReference type="EMBL" id="CP012333">
    <property type="protein sequence ID" value="AKU99358.1"/>
    <property type="molecule type" value="Genomic_DNA"/>
</dbReference>
<keyword evidence="2" id="KW-1185">Reference proteome</keyword>